<dbReference type="PANTHER" id="PTHR11406:SF23">
    <property type="entry name" value="PHOSPHOGLYCERATE KINASE 1, CHLOROPLASTIC-RELATED"/>
    <property type="match status" value="1"/>
</dbReference>
<dbReference type="GO" id="GO:0043531">
    <property type="term" value="F:ADP binding"/>
    <property type="evidence" value="ECO:0007669"/>
    <property type="project" value="TreeGrafter"/>
</dbReference>
<dbReference type="GO" id="GO:0005829">
    <property type="term" value="C:cytosol"/>
    <property type="evidence" value="ECO:0007669"/>
    <property type="project" value="TreeGrafter"/>
</dbReference>
<evidence type="ECO:0000256" key="3">
    <source>
        <dbReference type="ARBA" id="ARBA00022679"/>
    </source>
</evidence>
<evidence type="ECO:0000313" key="9">
    <source>
        <dbReference type="EMBL" id="KKT60152.1"/>
    </source>
</evidence>
<evidence type="ECO:0000256" key="2">
    <source>
        <dbReference type="ARBA" id="ARBA00013061"/>
    </source>
</evidence>
<sequence length="373" mass="41095">MKKVLLRVDFNVPLKNGKIADDFRVRASLPTIVYWLKKGAQVFLIAHLEENGNAPHLNEARSLLEGLLGLRVGFVQGKLPPKPLEFAERVVLFDNIRLNPGEKACDLSFAKTLAAWGDYYVNDAFSASHRKHASIVLLPELLPHEAGFLFEKETENLSKFFKPDHPFLFILGGKKFETKEPLISRFLTSADAIFVGGALGNTFLSNKGYRVGSSPVEDVQISRYVLTNRRVLLPEDAVLLRGKKKKIVSLIPTSNIEHGDLIYDAGPQTIKTLADLAKKAKFVLWNGTLGVCEKGFTYGTKALAEELGKSKAFKVVGGGDTVAAIRKFKLEKNFDFISTGGGAMLEFLAKGTLPGIAALSGEPRLWREALKKK</sequence>
<dbReference type="InterPro" id="IPR015911">
    <property type="entry name" value="Phosphoglycerate_kinase_CS"/>
</dbReference>
<name>A0A0G1KV17_9BACT</name>
<keyword evidence="4" id="KW-0547">Nucleotide-binding</keyword>
<dbReference type="PATRIC" id="fig|1618645.3.peg.270"/>
<dbReference type="Gene3D" id="3.40.50.1260">
    <property type="entry name" value="Phosphoglycerate kinase, N-terminal domain"/>
    <property type="match status" value="2"/>
</dbReference>
<dbReference type="PRINTS" id="PR00477">
    <property type="entry name" value="PHGLYCKINASE"/>
</dbReference>
<dbReference type="InterPro" id="IPR015824">
    <property type="entry name" value="Phosphoglycerate_kinase_N"/>
</dbReference>
<dbReference type="EMBL" id="LCIR01000003">
    <property type="protein sequence ID" value="KKT60152.1"/>
    <property type="molecule type" value="Genomic_DNA"/>
</dbReference>
<dbReference type="GO" id="GO:0006094">
    <property type="term" value="P:gluconeogenesis"/>
    <property type="evidence" value="ECO:0007669"/>
    <property type="project" value="TreeGrafter"/>
</dbReference>
<organism evidence="9 10">
    <name type="scientific">Candidatus Giovannonibacteria bacterium GW2011_GWA1_44_25</name>
    <dbReference type="NCBI Taxonomy" id="1618645"/>
    <lineage>
        <taxon>Bacteria</taxon>
        <taxon>Candidatus Giovannoniibacteriota</taxon>
    </lineage>
</organism>
<proteinExistence type="inferred from homology"/>
<accession>A0A0G1KV17</accession>
<evidence type="ECO:0000256" key="4">
    <source>
        <dbReference type="ARBA" id="ARBA00022741"/>
    </source>
</evidence>
<comment type="catalytic activity">
    <reaction evidence="1 8">
        <text>(2R)-3-phosphoglycerate + ATP = (2R)-3-phospho-glyceroyl phosphate + ADP</text>
        <dbReference type="Rhea" id="RHEA:14801"/>
        <dbReference type="ChEBI" id="CHEBI:30616"/>
        <dbReference type="ChEBI" id="CHEBI:57604"/>
        <dbReference type="ChEBI" id="CHEBI:58272"/>
        <dbReference type="ChEBI" id="CHEBI:456216"/>
        <dbReference type="EC" id="2.7.2.3"/>
    </reaction>
</comment>
<dbReference type="Pfam" id="PF00162">
    <property type="entry name" value="PGK"/>
    <property type="match status" value="1"/>
</dbReference>
<dbReference type="SUPFAM" id="SSF53748">
    <property type="entry name" value="Phosphoglycerate kinase"/>
    <property type="match status" value="1"/>
</dbReference>
<evidence type="ECO:0000256" key="1">
    <source>
        <dbReference type="ARBA" id="ARBA00000642"/>
    </source>
</evidence>
<feature type="binding site" evidence="7">
    <location>
        <position position="293"/>
    </location>
    <ligand>
        <name>ATP</name>
        <dbReference type="ChEBI" id="CHEBI:30616"/>
    </ligand>
</feature>
<evidence type="ECO:0000256" key="7">
    <source>
        <dbReference type="PIRSR" id="PIRSR000724-2"/>
    </source>
</evidence>
<dbReference type="Proteomes" id="UP000034087">
    <property type="component" value="Unassembled WGS sequence"/>
</dbReference>
<keyword evidence="3 8" id="KW-0808">Transferase</keyword>
<dbReference type="GO" id="GO:0004618">
    <property type="term" value="F:phosphoglycerate kinase activity"/>
    <property type="evidence" value="ECO:0007669"/>
    <property type="project" value="UniProtKB-EC"/>
</dbReference>
<comment type="similarity">
    <text evidence="8">Belongs to the phosphoglycerate kinase family.</text>
</comment>
<evidence type="ECO:0000256" key="5">
    <source>
        <dbReference type="ARBA" id="ARBA00022777"/>
    </source>
</evidence>
<reference evidence="9 10" key="1">
    <citation type="journal article" date="2015" name="Nature">
        <title>rRNA introns, odd ribosomes, and small enigmatic genomes across a large radiation of phyla.</title>
        <authorList>
            <person name="Brown C.T."/>
            <person name="Hug L.A."/>
            <person name="Thomas B.C."/>
            <person name="Sharon I."/>
            <person name="Castelle C.J."/>
            <person name="Singh A."/>
            <person name="Wilkins M.J."/>
            <person name="Williams K.H."/>
            <person name="Banfield J.F."/>
        </authorList>
    </citation>
    <scope>NUCLEOTIDE SEQUENCE [LARGE SCALE GENOMIC DNA]</scope>
</reference>
<dbReference type="PANTHER" id="PTHR11406">
    <property type="entry name" value="PHOSPHOGLYCERATE KINASE"/>
    <property type="match status" value="1"/>
</dbReference>
<keyword evidence="6 7" id="KW-0067">ATP-binding</keyword>
<dbReference type="PROSITE" id="PS00111">
    <property type="entry name" value="PGLYCERATE_KINASE"/>
    <property type="match status" value="1"/>
</dbReference>
<evidence type="ECO:0000313" key="10">
    <source>
        <dbReference type="Proteomes" id="UP000034087"/>
    </source>
</evidence>
<dbReference type="PIRSF" id="PIRSF000724">
    <property type="entry name" value="Pgk"/>
    <property type="match status" value="1"/>
</dbReference>
<feature type="binding site" evidence="7">
    <location>
        <begin position="318"/>
        <end position="321"/>
    </location>
    <ligand>
        <name>ATP</name>
        <dbReference type="ChEBI" id="CHEBI:30616"/>
    </ligand>
</feature>
<dbReference type="InterPro" id="IPR001576">
    <property type="entry name" value="Phosphoglycerate_kinase"/>
</dbReference>
<dbReference type="GO" id="GO:0005524">
    <property type="term" value="F:ATP binding"/>
    <property type="evidence" value="ECO:0007669"/>
    <property type="project" value="UniProtKB-KW"/>
</dbReference>
<dbReference type="GO" id="GO:0006096">
    <property type="term" value="P:glycolytic process"/>
    <property type="evidence" value="ECO:0007669"/>
    <property type="project" value="InterPro"/>
</dbReference>
<feature type="binding site" evidence="7">
    <location>
        <position position="179"/>
    </location>
    <ligand>
        <name>ATP</name>
        <dbReference type="ChEBI" id="CHEBI:30616"/>
    </ligand>
</feature>
<protein>
    <recommendedName>
        <fullName evidence="2 8">Phosphoglycerate kinase</fullName>
        <ecNumber evidence="2 8">2.7.2.3</ecNumber>
    </recommendedName>
</protein>
<dbReference type="AlphaFoldDB" id="A0A0G1KV17"/>
<evidence type="ECO:0000256" key="8">
    <source>
        <dbReference type="RuleBase" id="RU000532"/>
    </source>
</evidence>
<keyword evidence="5 8" id="KW-0418">Kinase</keyword>
<comment type="caution">
    <text evidence="9">The sequence shown here is derived from an EMBL/GenBank/DDBJ whole genome shotgun (WGS) entry which is preliminary data.</text>
</comment>
<dbReference type="EC" id="2.7.2.3" evidence="2 8"/>
<evidence type="ECO:0000256" key="6">
    <source>
        <dbReference type="ARBA" id="ARBA00022840"/>
    </source>
</evidence>
<dbReference type="InterPro" id="IPR036043">
    <property type="entry name" value="Phosphoglycerate_kinase_sf"/>
</dbReference>
<gene>
    <name evidence="9" type="ORF">UW53_C0003G0063</name>
</gene>